<dbReference type="STRING" id="50990.A0A4Y7Q5W5"/>
<evidence type="ECO:0000259" key="5">
    <source>
        <dbReference type="PROSITE" id="PS50118"/>
    </source>
</evidence>
<feature type="non-terminal residue" evidence="6">
    <location>
        <position position="84"/>
    </location>
</feature>
<feature type="DNA-binding region" description="HMG box" evidence="3">
    <location>
        <begin position="1"/>
        <end position="70"/>
    </location>
</feature>
<name>A0A4Y7Q5W5_9AGAM</name>
<evidence type="ECO:0000256" key="2">
    <source>
        <dbReference type="ARBA" id="ARBA00023242"/>
    </source>
</evidence>
<evidence type="ECO:0000256" key="3">
    <source>
        <dbReference type="PROSITE-ProRule" id="PRU00267"/>
    </source>
</evidence>
<dbReference type="PANTHER" id="PTHR45789:SF2">
    <property type="entry name" value="FI18025P1"/>
    <property type="match status" value="1"/>
</dbReference>
<protein>
    <recommendedName>
        <fullName evidence="5">HMG box domain-containing protein</fullName>
    </recommendedName>
</protein>
<dbReference type="InterPro" id="IPR036910">
    <property type="entry name" value="HMG_box_dom_sf"/>
</dbReference>
<dbReference type="PANTHER" id="PTHR45789">
    <property type="entry name" value="FI18025P1"/>
    <property type="match status" value="1"/>
</dbReference>
<dbReference type="InterPro" id="IPR009071">
    <property type="entry name" value="HMG_box_dom"/>
</dbReference>
<evidence type="ECO:0000256" key="1">
    <source>
        <dbReference type="ARBA" id="ARBA00023125"/>
    </source>
</evidence>
<proteinExistence type="predicted"/>
<evidence type="ECO:0000313" key="6">
    <source>
        <dbReference type="EMBL" id="TDL22299.1"/>
    </source>
</evidence>
<dbReference type="Proteomes" id="UP000294933">
    <property type="component" value="Unassembled WGS sequence"/>
</dbReference>
<dbReference type="GO" id="GO:0000978">
    <property type="term" value="F:RNA polymerase II cis-regulatory region sequence-specific DNA binding"/>
    <property type="evidence" value="ECO:0007669"/>
    <property type="project" value="TreeGrafter"/>
</dbReference>
<dbReference type="AlphaFoldDB" id="A0A4Y7Q5W5"/>
<dbReference type="SMART" id="SM00398">
    <property type="entry name" value="HMG"/>
    <property type="match status" value="1"/>
</dbReference>
<reference evidence="6 7" key="1">
    <citation type="submission" date="2018-06" db="EMBL/GenBank/DDBJ databases">
        <title>A transcriptomic atlas of mushroom development highlights an independent origin of complex multicellularity.</title>
        <authorList>
            <consortium name="DOE Joint Genome Institute"/>
            <person name="Krizsan K."/>
            <person name="Almasi E."/>
            <person name="Merenyi Z."/>
            <person name="Sahu N."/>
            <person name="Viragh M."/>
            <person name="Koszo T."/>
            <person name="Mondo S."/>
            <person name="Kiss B."/>
            <person name="Balint B."/>
            <person name="Kues U."/>
            <person name="Barry K."/>
            <person name="Hegedus J.C."/>
            <person name="Henrissat B."/>
            <person name="Johnson J."/>
            <person name="Lipzen A."/>
            <person name="Ohm R."/>
            <person name="Nagy I."/>
            <person name="Pangilinan J."/>
            <person name="Yan J."/>
            <person name="Xiong Y."/>
            <person name="Grigoriev I.V."/>
            <person name="Hibbett D.S."/>
            <person name="Nagy L.G."/>
        </authorList>
    </citation>
    <scope>NUCLEOTIDE SEQUENCE [LARGE SCALE GENOMIC DNA]</scope>
    <source>
        <strain evidence="6 7">SZMC22713</strain>
    </source>
</reference>
<feature type="domain" description="HMG box" evidence="5">
    <location>
        <begin position="1"/>
        <end position="70"/>
    </location>
</feature>
<accession>A0A4Y7Q5W5</accession>
<sequence>IPRPPNCFITFRSHICKAGTIPERLRNRHDYVSRAAGSIWRNMSPEEKAPYERLARQAAAEHKRKYPGYSYSPNQRKSAPVKRK</sequence>
<keyword evidence="2 3" id="KW-0539">Nucleus</keyword>
<evidence type="ECO:0000256" key="4">
    <source>
        <dbReference type="SAM" id="MobiDB-lite"/>
    </source>
</evidence>
<keyword evidence="1 3" id="KW-0238">DNA-binding</keyword>
<dbReference type="GO" id="GO:0000981">
    <property type="term" value="F:DNA-binding transcription factor activity, RNA polymerase II-specific"/>
    <property type="evidence" value="ECO:0007669"/>
    <property type="project" value="TreeGrafter"/>
</dbReference>
<gene>
    <name evidence="6" type="ORF">BD410DRAFT_701919</name>
</gene>
<dbReference type="EMBL" id="ML170175">
    <property type="protein sequence ID" value="TDL22299.1"/>
    <property type="molecule type" value="Genomic_DNA"/>
</dbReference>
<dbReference type="PROSITE" id="PS50118">
    <property type="entry name" value="HMG_BOX_2"/>
    <property type="match status" value="1"/>
</dbReference>
<dbReference type="OrthoDB" id="6247875at2759"/>
<dbReference type="InterPro" id="IPR051356">
    <property type="entry name" value="SOX/SOX-like_TF"/>
</dbReference>
<feature type="region of interest" description="Disordered" evidence="4">
    <location>
        <begin position="54"/>
        <end position="84"/>
    </location>
</feature>
<evidence type="ECO:0000313" key="7">
    <source>
        <dbReference type="Proteomes" id="UP000294933"/>
    </source>
</evidence>
<dbReference type="VEuPathDB" id="FungiDB:BD410DRAFT_701919"/>
<dbReference type="CDD" id="cd01389">
    <property type="entry name" value="HMG-box_ROX1-like"/>
    <property type="match status" value="1"/>
</dbReference>
<organism evidence="6 7">
    <name type="scientific">Rickenella mellea</name>
    <dbReference type="NCBI Taxonomy" id="50990"/>
    <lineage>
        <taxon>Eukaryota</taxon>
        <taxon>Fungi</taxon>
        <taxon>Dikarya</taxon>
        <taxon>Basidiomycota</taxon>
        <taxon>Agaricomycotina</taxon>
        <taxon>Agaricomycetes</taxon>
        <taxon>Hymenochaetales</taxon>
        <taxon>Rickenellaceae</taxon>
        <taxon>Rickenella</taxon>
    </lineage>
</organism>
<dbReference type="Gene3D" id="1.10.30.10">
    <property type="entry name" value="High mobility group box domain"/>
    <property type="match status" value="1"/>
</dbReference>
<feature type="non-terminal residue" evidence="6">
    <location>
        <position position="1"/>
    </location>
</feature>
<dbReference type="Pfam" id="PF00505">
    <property type="entry name" value="HMG_box"/>
    <property type="match status" value="1"/>
</dbReference>
<dbReference type="SUPFAM" id="SSF47095">
    <property type="entry name" value="HMG-box"/>
    <property type="match status" value="1"/>
</dbReference>
<keyword evidence="7" id="KW-1185">Reference proteome</keyword>
<dbReference type="GO" id="GO:0005634">
    <property type="term" value="C:nucleus"/>
    <property type="evidence" value="ECO:0007669"/>
    <property type="project" value="UniProtKB-UniRule"/>
</dbReference>